<dbReference type="OrthoDB" id="10039566at2759"/>
<dbReference type="GO" id="GO:0000329">
    <property type="term" value="C:fungal-type vacuole membrane"/>
    <property type="evidence" value="ECO:0007669"/>
    <property type="project" value="InterPro"/>
</dbReference>
<evidence type="ECO:0000313" key="3">
    <source>
        <dbReference type="Proteomes" id="UP000325902"/>
    </source>
</evidence>
<name>A0A5N5D8L4_9PEZI</name>
<evidence type="ECO:0000256" key="1">
    <source>
        <dbReference type="SAM" id="Phobius"/>
    </source>
</evidence>
<dbReference type="PANTHER" id="PTHR35895">
    <property type="entry name" value="CHROMOSOME 16, WHOLE GENOME SHOTGUN SEQUENCE"/>
    <property type="match status" value="1"/>
</dbReference>
<gene>
    <name evidence="2" type="ORF">DBV05_g7328</name>
</gene>
<reference evidence="2 3" key="1">
    <citation type="journal article" date="2019" name="Sci. Rep.">
        <title>A multi-omics analysis of the grapevine pathogen Lasiodiplodia theobromae reveals that temperature affects the expression of virulence- and pathogenicity-related genes.</title>
        <authorList>
            <person name="Felix C."/>
            <person name="Meneses R."/>
            <person name="Goncalves M.F.M."/>
            <person name="Tilleman L."/>
            <person name="Duarte A.S."/>
            <person name="Jorrin-Novo J.V."/>
            <person name="Van de Peer Y."/>
            <person name="Deforce D."/>
            <person name="Van Nieuwerburgh F."/>
            <person name="Esteves A.C."/>
            <person name="Alves A."/>
        </authorList>
    </citation>
    <scope>NUCLEOTIDE SEQUENCE [LARGE SCALE GENOMIC DNA]</scope>
    <source>
        <strain evidence="2 3">LA-SOL3</strain>
    </source>
</reference>
<feature type="transmembrane region" description="Helical" evidence="1">
    <location>
        <begin position="38"/>
        <end position="61"/>
    </location>
</feature>
<comment type="caution">
    <text evidence="2">The sequence shown here is derived from an EMBL/GenBank/DDBJ whole genome shotgun (WGS) entry which is preliminary data.</text>
</comment>
<sequence>MDTKPAGTNVEANADTTSGFVKKESFGSKAKRHCAKFWWLWLIIFAIIVLIVVLPIIYVGVPHKGQKEVNKADIEVTYQGISDPQPNSFHLVLNNEVTSTSSYHPTLSSFNASLFLEDTLPDIKPFGYITIPSVKSESEVQVDVEQDVEVVDMDQFIAYNKLVISSEEFRLAVRGRPSVKLDGLPSFDVDYNKVITMKGLNKLSGLAITSADIKTKPEPDGATLLGTLFIPNPSVLGVAMGNVTMNLSVNGTYIGYTLIPDLNLVPGNNTFDMRSYVNTSLVLGLITKQYSDFVLPLDIIGNSSINSAGEHIPWLEAAIKENTIRYDLDLSAALSGGSS</sequence>
<keyword evidence="1" id="KW-1133">Transmembrane helix</keyword>
<organism evidence="2 3">
    <name type="scientific">Lasiodiplodia theobromae</name>
    <dbReference type="NCBI Taxonomy" id="45133"/>
    <lineage>
        <taxon>Eukaryota</taxon>
        <taxon>Fungi</taxon>
        <taxon>Dikarya</taxon>
        <taxon>Ascomycota</taxon>
        <taxon>Pezizomycotina</taxon>
        <taxon>Dothideomycetes</taxon>
        <taxon>Dothideomycetes incertae sedis</taxon>
        <taxon>Botryosphaeriales</taxon>
        <taxon>Botryosphaeriaceae</taxon>
        <taxon>Lasiodiplodia</taxon>
    </lineage>
</organism>
<dbReference type="PANTHER" id="PTHR35895:SF1">
    <property type="entry name" value="LIPID-BINDING SERUM GLYCOPROTEIN C-TERMINAL DOMAIN-CONTAINING PROTEIN"/>
    <property type="match status" value="1"/>
</dbReference>
<dbReference type="InterPro" id="IPR022185">
    <property type="entry name" value="DUF3712"/>
</dbReference>
<dbReference type="SUPFAM" id="SSF117070">
    <property type="entry name" value="LEA14-like"/>
    <property type="match status" value="1"/>
</dbReference>
<dbReference type="EMBL" id="VCHE01000049">
    <property type="protein sequence ID" value="KAB2574049.1"/>
    <property type="molecule type" value="Genomic_DNA"/>
</dbReference>
<proteinExistence type="predicted"/>
<dbReference type="Proteomes" id="UP000325902">
    <property type="component" value="Unassembled WGS sequence"/>
</dbReference>
<keyword evidence="1" id="KW-0812">Transmembrane</keyword>
<keyword evidence="1" id="KW-0472">Membrane</keyword>
<dbReference type="InterPro" id="IPR046368">
    <property type="entry name" value="Tag1"/>
</dbReference>
<dbReference type="AlphaFoldDB" id="A0A5N5D8L4"/>
<protein>
    <submittedName>
        <fullName evidence="2">Uncharacterized protein</fullName>
    </submittedName>
</protein>
<keyword evidence="3" id="KW-1185">Reference proteome</keyword>
<evidence type="ECO:0000313" key="2">
    <source>
        <dbReference type="EMBL" id="KAB2574049.1"/>
    </source>
</evidence>
<accession>A0A5N5D8L4</accession>
<dbReference type="Pfam" id="PF12505">
    <property type="entry name" value="DUF3712"/>
    <property type="match status" value="1"/>
</dbReference>